<evidence type="ECO:0000313" key="12">
    <source>
        <dbReference type="EMBL" id="AGF47110.1"/>
    </source>
</evidence>
<feature type="active site" evidence="7">
    <location>
        <position position="142"/>
    </location>
</feature>
<dbReference type="OrthoDB" id="9805698at2"/>
<dbReference type="Pfam" id="PF12627">
    <property type="entry name" value="PolyA_pol_RNAbd"/>
    <property type="match status" value="1"/>
</dbReference>
<dbReference type="GO" id="GO:0006397">
    <property type="term" value="P:mRNA processing"/>
    <property type="evidence" value="ECO:0007669"/>
    <property type="project" value="UniProtKB-KW"/>
</dbReference>
<organism evidence="12 13">
    <name type="scientific">Candidatus Kinetoplastidibacterium desouzai TCC079E</name>
    <dbReference type="NCBI Taxonomy" id="1208919"/>
    <lineage>
        <taxon>Bacteria</taxon>
        <taxon>Pseudomonadati</taxon>
        <taxon>Pseudomonadota</taxon>
        <taxon>Betaproteobacteria</taxon>
        <taxon>Candidatus Kinetoplastidibacterium</taxon>
    </lineage>
</organism>
<keyword evidence="12" id="KW-0548">Nucleotidyltransferase</keyword>
<keyword evidence="4 7" id="KW-0067">ATP-binding</keyword>
<evidence type="ECO:0000259" key="10">
    <source>
        <dbReference type="Pfam" id="PF12626"/>
    </source>
</evidence>
<comment type="catalytic activity">
    <reaction evidence="7">
        <text>RNA(n) + ATP = RNA(n)-3'-adenine ribonucleotide + diphosphate</text>
        <dbReference type="Rhea" id="RHEA:11332"/>
        <dbReference type="Rhea" id="RHEA-COMP:14527"/>
        <dbReference type="Rhea" id="RHEA-COMP:17347"/>
        <dbReference type="ChEBI" id="CHEBI:30616"/>
        <dbReference type="ChEBI" id="CHEBI:33019"/>
        <dbReference type="ChEBI" id="CHEBI:140395"/>
        <dbReference type="ChEBI" id="CHEBI:173115"/>
        <dbReference type="EC" id="2.7.7.19"/>
    </reaction>
</comment>
<gene>
    <name evidence="7" type="primary">pcnB</name>
    <name evidence="12" type="ORF">CDSE_0864</name>
</gene>
<dbReference type="RefSeq" id="WP_015396521.1">
    <property type="nucleotide sequence ID" value="NC_020294.1"/>
</dbReference>
<dbReference type="HOGENOM" id="CLU_015961_0_0_4"/>
<dbReference type="InterPro" id="IPR002646">
    <property type="entry name" value="PolA_pol_head_dom"/>
</dbReference>
<dbReference type="PANTHER" id="PTHR43051:SF1">
    <property type="entry name" value="POLYNUCLEOTIDE ADENYLYLTRANSFERASE FAMILY PROTEIN"/>
    <property type="match status" value="1"/>
</dbReference>
<dbReference type="InterPro" id="IPR043519">
    <property type="entry name" value="NT_sf"/>
</dbReference>
<dbReference type="Pfam" id="PF01743">
    <property type="entry name" value="PolyA_pol"/>
    <property type="match status" value="1"/>
</dbReference>
<dbReference type="InterPro" id="IPR010206">
    <property type="entry name" value="PolA_pol_I"/>
</dbReference>
<keyword evidence="2 7" id="KW-0808">Transferase</keyword>
<feature type="domain" description="Poly A polymerase head" evidence="9">
    <location>
        <begin position="51"/>
        <end position="172"/>
    </location>
</feature>
<evidence type="ECO:0000259" key="11">
    <source>
        <dbReference type="Pfam" id="PF12627"/>
    </source>
</evidence>
<dbReference type="PANTHER" id="PTHR43051">
    <property type="entry name" value="POLYNUCLEOTIDE ADENYLYLTRANSFERASE FAMILY PROTEIN"/>
    <property type="match status" value="1"/>
</dbReference>
<dbReference type="PATRIC" id="fig|1208919.3.peg.551"/>
<dbReference type="EMBL" id="CP003803">
    <property type="protein sequence ID" value="AGF47110.1"/>
    <property type="molecule type" value="Genomic_DNA"/>
</dbReference>
<accession>M1M4H2</accession>
<dbReference type="eggNOG" id="COG0617">
    <property type="taxonomic scope" value="Bacteria"/>
</dbReference>
<dbReference type="GO" id="GO:0003723">
    <property type="term" value="F:RNA binding"/>
    <property type="evidence" value="ECO:0007669"/>
    <property type="project" value="UniProtKB-UniRule"/>
</dbReference>
<dbReference type="GO" id="GO:0005524">
    <property type="term" value="F:ATP binding"/>
    <property type="evidence" value="ECO:0007669"/>
    <property type="project" value="UniProtKB-UniRule"/>
</dbReference>
<dbReference type="InterPro" id="IPR052191">
    <property type="entry name" value="tRNA_ntf/polyA_polymerase_I"/>
</dbReference>
<dbReference type="GO" id="GO:1990817">
    <property type="term" value="F:poly(A) RNA polymerase activity"/>
    <property type="evidence" value="ECO:0007669"/>
    <property type="project" value="UniProtKB-UniRule"/>
</dbReference>
<feature type="domain" description="Polymerase A arginine-rich C-terminal" evidence="10">
    <location>
        <begin position="315"/>
        <end position="426"/>
    </location>
</feature>
<feature type="active site" evidence="7">
    <location>
        <position position="71"/>
    </location>
</feature>
<name>M1M4H2_9PROT</name>
<evidence type="ECO:0000256" key="7">
    <source>
        <dbReference type="HAMAP-Rule" id="MF_00957"/>
    </source>
</evidence>
<dbReference type="STRING" id="1208919.CDSE_0864"/>
<protein>
    <recommendedName>
        <fullName evidence="7">Poly(A) polymerase I</fullName>
        <shortName evidence="7">PAP I</shortName>
        <ecNumber evidence="7">2.7.7.19</ecNumber>
    </recommendedName>
</protein>
<comment type="function">
    <text evidence="7">Adds poly(A) tail to the 3' end of many RNAs, which usually targets these RNAs for decay. Plays a significant role in the global control of gene expression, through influencing the rate of transcript degradation, and in the general RNA quality control.</text>
</comment>
<evidence type="ECO:0000256" key="6">
    <source>
        <dbReference type="ARBA" id="ARBA00023163"/>
    </source>
</evidence>
<dbReference type="SUPFAM" id="SSF81891">
    <property type="entry name" value="Poly A polymerase C-terminal region-like"/>
    <property type="match status" value="1"/>
</dbReference>
<evidence type="ECO:0000313" key="13">
    <source>
        <dbReference type="Proteomes" id="UP000011547"/>
    </source>
</evidence>
<dbReference type="InterPro" id="IPR032828">
    <property type="entry name" value="PolyA_RNA-bd"/>
</dbReference>
<dbReference type="Proteomes" id="UP000011547">
    <property type="component" value="Chromosome"/>
</dbReference>
<feature type="active site" evidence="7">
    <location>
        <position position="69"/>
    </location>
</feature>
<dbReference type="NCBIfam" id="TIGR01942">
    <property type="entry name" value="pcnB"/>
    <property type="match status" value="1"/>
</dbReference>
<evidence type="ECO:0000259" key="9">
    <source>
        <dbReference type="Pfam" id="PF01743"/>
    </source>
</evidence>
<dbReference type="GO" id="GO:0043633">
    <property type="term" value="P:polyadenylation-dependent RNA catabolic process"/>
    <property type="evidence" value="ECO:0007669"/>
    <property type="project" value="InterPro"/>
</dbReference>
<dbReference type="EC" id="2.7.7.19" evidence="7"/>
<evidence type="ECO:0000256" key="8">
    <source>
        <dbReference type="RuleBase" id="RU003953"/>
    </source>
</evidence>
<dbReference type="InterPro" id="IPR025866">
    <property type="entry name" value="PolyA_pol_arg_C_dom"/>
</dbReference>
<keyword evidence="1 7" id="KW-0507">mRNA processing</keyword>
<dbReference type="SUPFAM" id="SSF81301">
    <property type="entry name" value="Nucleotidyltransferase"/>
    <property type="match status" value="1"/>
</dbReference>
<evidence type="ECO:0000256" key="1">
    <source>
        <dbReference type="ARBA" id="ARBA00022664"/>
    </source>
</evidence>
<proteinExistence type="inferred from homology"/>
<keyword evidence="5 7" id="KW-0694">RNA-binding</keyword>
<evidence type="ECO:0000256" key="2">
    <source>
        <dbReference type="ARBA" id="ARBA00022679"/>
    </source>
</evidence>
<comment type="similarity">
    <text evidence="7 8">Belongs to the tRNA nucleotidyltransferase/poly(A) polymerase family.</text>
</comment>
<keyword evidence="3 7" id="KW-0547">Nucleotide-binding</keyword>
<keyword evidence="6 7" id="KW-0804">Transcription</keyword>
<dbReference type="CDD" id="cd05398">
    <property type="entry name" value="NT_ClassII-CCAase"/>
    <property type="match status" value="1"/>
</dbReference>
<dbReference type="AlphaFoldDB" id="M1M4H2"/>
<dbReference type="HAMAP" id="MF_00957">
    <property type="entry name" value="PolyA_pol"/>
    <property type="match status" value="1"/>
</dbReference>
<evidence type="ECO:0000256" key="4">
    <source>
        <dbReference type="ARBA" id="ARBA00022840"/>
    </source>
</evidence>
<evidence type="ECO:0000256" key="5">
    <source>
        <dbReference type="ARBA" id="ARBA00022884"/>
    </source>
</evidence>
<dbReference type="Gene3D" id="3.30.460.10">
    <property type="entry name" value="Beta Polymerase, domain 2"/>
    <property type="match status" value="1"/>
</dbReference>
<evidence type="ECO:0000256" key="3">
    <source>
        <dbReference type="ARBA" id="ARBA00022741"/>
    </source>
</evidence>
<feature type="domain" description="tRNA nucleotidyltransferase/poly(A) polymerase RNA and SrmB- binding" evidence="11">
    <location>
        <begin position="202"/>
        <end position="259"/>
    </location>
</feature>
<sequence length="430" mass="50048">MFTKAVKRICSFFDKSSPRIIKKNKHNICIDTISPNAIKICRTLNKEGFSAYIVGGAIRDLMTGIKPKDFDIATNAKPEQVKALFRRAYIIGKRFKIVHVKFGQELIEISTFRSSSLEKDEHGRILKDNSFGTQEEDVARRDFTINSLYYNPINEEIIDFYNGIKDLRNRNVKIIGNPEERYREDPVRMLRAVRFASKINGTIEEQSSNGINKLKDLIKNVPQARLFDETIKILTCGNALDCLKKLNSKKLLDNLLPSLPKTLEDQSSISFLGLALSNTDSRISKDKNISPSFLLAVILWNPIKILYKKLLEEENNPFIAMMKASENILEEQDNILKIYKKITIDARDIWLMQIKFESKNIKNAYKLIEHAKFKAAYDFLQIRYLSKEFDNKPMVQWWNDFYISDETTRKTMIKEKQKRYRKKSKNSEKT</sequence>
<reference evidence="12 13" key="1">
    <citation type="journal article" date="2013" name="Genome Biol. Evol.">
        <title>Genome evolution and phylogenomic analysis of candidatus kinetoplastibacterium, the betaproteobacterial endosymbionts of strigomonas and angomonas.</title>
        <authorList>
            <person name="Alves J.M."/>
            <person name="Serrano M.G."/>
            <person name="Maia da Silva F."/>
            <person name="Voegtly L.J."/>
            <person name="Matveyev A.V."/>
            <person name="Teixeira M.M."/>
            <person name="Camargo E.P."/>
            <person name="Buck G.A."/>
        </authorList>
    </citation>
    <scope>NUCLEOTIDE SEQUENCE [LARGE SCALE GENOMIC DNA]</scope>
    <source>
        <strain evidence="12 13">TCC079E</strain>
    </source>
</reference>
<dbReference type="Pfam" id="PF12626">
    <property type="entry name" value="PolyA_pol_arg_C"/>
    <property type="match status" value="1"/>
</dbReference>
<dbReference type="KEGG" id="kde:CDSE_0864"/>
<dbReference type="Gene3D" id="1.10.3090.10">
    <property type="entry name" value="cca-adding enzyme, domain 2"/>
    <property type="match status" value="1"/>
</dbReference>
<keyword evidence="13" id="KW-1185">Reference proteome</keyword>